<dbReference type="EMBL" id="QHHQ01000007">
    <property type="protein sequence ID" value="RAH98383.1"/>
    <property type="molecule type" value="Genomic_DNA"/>
</dbReference>
<organism evidence="5 6">
    <name type="scientific">Acuticoccus sediminis</name>
    <dbReference type="NCBI Taxonomy" id="2184697"/>
    <lineage>
        <taxon>Bacteria</taxon>
        <taxon>Pseudomonadati</taxon>
        <taxon>Pseudomonadota</taxon>
        <taxon>Alphaproteobacteria</taxon>
        <taxon>Hyphomicrobiales</taxon>
        <taxon>Amorphaceae</taxon>
        <taxon>Acuticoccus</taxon>
    </lineage>
</organism>
<keyword evidence="2" id="KW-0808">Transferase</keyword>
<comment type="cofactor">
    <cofactor evidence="1">
        <name>Zn(2+)</name>
        <dbReference type="ChEBI" id="CHEBI:29105"/>
    </cofactor>
</comment>
<protein>
    <submittedName>
        <fullName evidence="5">NADPH:quinone reductase</fullName>
    </submittedName>
</protein>
<dbReference type="InterPro" id="IPR008567">
    <property type="entry name" value="BKACE"/>
</dbReference>
<dbReference type="Gene3D" id="3.20.20.70">
    <property type="entry name" value="Aldolase class I"/>
    <property type="match status" value="1"/>
</dbReference>
<keyword evidence="4" id="KW-0862">Zinc</keyword>
<dbReference type="Proteomes" id="UP000249590">
    <property type="component" value="Unassembled WGS sequence"/>
</dbReference>
<evidence type="ECO:0000256" key="4">
    <source>
        <dbReference type="ARBA" id="ARBA00022833"/>
    </source>
</evidence>
<proteinExistence type="predicted"/>
<dbReference type="InterPro" id="IPR013785">
    <property type="entry name" value="Aldolase_TIM"/>
</dbReference>
<sequence>MAERTILTAAVTGNLTRPEQHPQLPITPAEIAQAALDAAEAGAAIVHLHVRDPETARGSMRLDLYRELVERIREKNERVILNLTTGEGGRFVPSDDDPRVAAAGSTLCAPERRVAHVEDLRPEICTLDFNTMWSGQASVINSPRNLGIMAERIAAAGVRPEIEIFDSGDLQMAKHFLKEGRLTGPLLVQLVLGVRFGAVATPATMAYLVGELPPGTVWAAFGIGRMAFPMLAQAFLLGGHVRIGMEDTVRTVDGELCRGNGQLVEKAVSIVESLGGTMATPEEAREMLGLAPAVRR</sequence>
<evidence type="ECO:0000313" key="6">
    <source>
        <dbReference type="Proteomes" id="UP000249590"/>
    </source>
</evidence>
<dbReference type="PANTHER" id="PTHR37418">
    <property type="entry name" value="3-KETO-5-AMINOHEXANOATE CLEAVAGE ENZYME-RELATED"/>
    <property type="match status" value="1"/>
</dbReference>
<dbReference type="AlphaFoldDB" id="A0A8B2NLA8"/>
<keyword evidence="3" id="KW-0479">Metal-binding</keyword>
<accession>A0A8B2NLA8</accession>
<evidence type="ECO:0000313" key="5">
    <source>
        <dbReference type="EMBL" id="RAH98383.1"/>
    </source>
</evidence>
<evidence type="ECO:0000256" key="2">
    <source>
        <dbReference type="ARBA" id="ARBA00022679"/>
    </source>
</evidence>
<evidence type="ECO:0000256" key="1">
    <source>
        <dbReference type="ARBA" id="ARBA00001947"/>
    </source>
</evidence>
<dbReference type="RefSeq" id="WP_111351250.1">
    <property type="nucleotide sequence ID" value="NZ_QHHQ01000007.1"/>
</dbReference>
<dbReference type="PANTHER" id="PTHR37418:SF2">
    <property type="entry name" value="3-KETO-5-AMINOHEXANOATE CLEAVAGE ENZYME"/>
    <property type="match status" value="1"/>
</dbReference>
<reference evidence="5 6" key="1">
    <citation type="submission" date="2018-05" db="EMBL/GenBank/DDBJ databases">
        <title>Acuticoccus sediminis sp. nov., isolated from deep-sea sediment of Indian Ocean.</title>
        <authorList>
            <person name="Liu X."/>
            <person name="Lai Q."/>
            <person name="Du Y."/>
            <person name="Sun F."/>
            <person name="Zhang X."/>
            <person name="Wang S."/>
            <person name="Shao Z."/>
        </authorList>
    </citation>
    <scope>NUCLEOTIDE SEQUENCE [LARGE SCALE GENOMIC DNA]</scope>
    <source>
        <strain evidence="5 6">PTG4-2</strain>
    </source>
</reference>
<dbReference type="GO" id="GO:0043720">
    <property type="term" value="F:3-keto-5-aminohexanoate cleavage activity"/>
    <property type="evidence" value="ECO:0007669"/>
    <property type="project" value="InterPro"/>
</dbReference>
<name>A0A8B2NLA8_9HYPH</name>
<evidence type="ECO:0000256" key="3">
    <source>
        <dbReference type="ARBA" id="ARBA00022723"/>
    </source>
</evidence>
<gene>
    <name evidence="5" type="ORF">DLJ53_27190</name>
</gene>
<dbReference type="GO" id="GO:0046872">
    <property type="term" value="F:metal ion binding"/>
    <property type="evidence" value="ECO:0007669"/>
    <property type="project" value="UniProtKB-KW"/>
</dbReference>
<dbReference type="OrthoDB" id="9805277at2"/>
<keyword evidence="6" id="KW-1185">Reference proteome</keyword>
<dbReference type="Pfam" id="PF05853">
    <property type="entry name" value="BKACE"/>
    <property type="match status" value="1"/>
</dbReference>
<comment type="caution">
    <text evidence="5">The sequence shown here is derived from an EMBL/GenBank/DDBJ whole genome shotgun (WGS) entry which is preliminary data.</text>
</comment>